<dbReference type="PRINTS" id="PR01035">
    <property type="entry name" value="TCRTETA"/>
</dbReference>
<dbReference type="SUPFAM" id="SSF103473">
    <property type="entry name" value="MFS general substrate transporter"/>
    <property type="match status" value="1"/>
</dbReference>
<evidence type="ECO:0000256" key="4">
    <source>
        <dbReference type="ARBA" id="ARBA00022989"/>
    </source>
</evidence>
<dbReference type="EMBL" id="NEDP02005377">
    <property type="protein sequence ID" value="OWF41627.1"/>
    <property type="molecule type" value="Genomic_DNA"/>
</dbReference>
<dbReference type="PANTHER" id="PTHR23504">
    <property type="entry name" value="MAJOR FACILITATOR SUPERFAMILY DOMAIN-CONTAINING PROTEIN 10"/>
    <property type="match status" value="1"/>
</dbReference>
<accession>A0A210PYR1</accession>
<protein>
    <submittedName>
        <fullName evidence="9">Protein ZINC INDUCED FACILITATOR-LIKE 1</fullName>
    </submittedName>
</protein>
<dbReference type="AlphaFoldDB" id="A0A210PYR1"/>
<keyword evidence="5 7" id="KW-0472">Membrane</keyword>
<evidence type="ECO:0000259" key="8">
    <source>
        <dbReference type="PROSITE" id="PS50850"/>
    </source>
</evidence>
<dbReference type="Proteomes" id="UP000242188">
    <property type="component" value="Unassembled WGS sequence"/>
</dbReference>
<evidence type="ECO:0000256" key="3">
    <source>
        <dbReference type="ARBA" id="ARBA00022692"/>
    </source>
</evidence>
<sequence length="651" mass="71939">MDSKDETKCATNGIQLDPGNNTEDQDSYRDGDEVDGMSRRKSSIWMTMKNQIRVGDKGATPLNWKHVFLVFISLFCSALSLTFLFPFLPEMIVGFGYEEEDKGYYAGLVASAVFAGRAVGSYFWGWLSDRYGRRPIMMITVFGNGFFSLVFGFTYNLQMAIISRFLTGLANGTVGTAKTVLYEICDNTNQALGMSIISVAWGAGIVLGPTAGGLLASPVKRYPQSFSADGVFGKFPYLLPSMIIFIVCILVDILDFFLLPETLNSQKNTNEKSINGEEEALTVNTIDLSKPGNRHKSEEDYLQSRIAMSVEDLHCESEAATYLFQREAQTGHHGILRKELQHVLSHDHRRQSLSLCHIPVDGLTNSEHFVADVAQISQSSHELNISRTESSHNRIGSILFTGDGEDSCDGERQLEESKKEKSFGCCSVIKNTNLVTLFRMGDVRQAVMVYSVFSFGVIGFEEIFTVWASTEQRFDGLNYAPDKIGAVIGISSIPLLVFNLFLFPFLARTFGLKKTFAGCTLVLMLAITVMPMLHLLQNQDTVLMVMVILILLPQKLITACCFSASSLFVNNSAPPNRAGAVNGIAMTMTAFARSLAPAVGGSIFAWSVGYGAEKLGPPFDVNLSFFFFGFVLWTMTIYSFFISDKLNVQKK</sequence>
<feature type="transmembrane region" description="Helical" evidence="7">
    <location>
        <begin position="237"/>
        <end position="259"/>
    </location>
</feature>
<feature type="transmembrane region" description="Helical" evidence="7">
    <location>
        <begin position="484"/>
        <end position="503"/>
    </location>
</feature>
<feature type="transmembrane region" description="Helical" evidence="7">
    <location>
        <begin position="67"/>
        <end position="88"/>
    </location>
</feature>
<dbReference type="PANTHER" id="PTHR23504:SF15">
    <property type="entry name" value="MAJOR FACILITATOR SUPERFAMILY (MFS) PROFILE DOMAIN-CONTAINING PROTEIN"/>
    <property type="match status" value="1"/>
</dbReference>
<feature type="transmembrane region" description="Helical" evidence="7">
    <location>
        <begin position="193"/>
        <end position="217"/>
    </location>
</feature>
<comment type="caution">
    <text evidence="9">The sequence shown here is derived from an EMBL/GenBank/DDBJ whole genome shotgun (WGS) entry which is preliminary data.</text>
</comment>
<evidence type="ECO:0000256" key="6">
    <source>
        <dbReference type="SAM" id="MobiDB-lite"/>
    </source>
</evidence>
<reference evidence="9 10" key="1">
    <citation type="journal article" date="2017" name="Nat. Ecol. Evol.">
        <title>Scallop genome provides insights into evolution of bilaterian karyotype and development.</title>
        <authorList>
            <person name="Wang S."/>
            <person name="Zhang J."/>
            <person name="Jiao W."/>
            <person name="Li J."/>
            <person name="Xun X."/>
            <person name="Sun Y."/>
            <person name="Guo X."/>
            <person name="Huan P."/>
            <person name="Dong B."/>
            <person name="Zhang L."/>
            <person name="Hu X."/>
            <person name="Sun X."/>
            <person name="Wang J."/>
            <person name="Zhao C."/>
            <person name="Wang Y."/>
            <person name="Wang D."/>
            <person name="Huang X."/>
            <person name="Wang R."/>
            <person name="Lv J."/>
            <person name="Li Y."/>
            <person name="Zhang Z."/>
            <person name="Liu B."/>
            <person name="Lu W."/>
            <person name="Hui Y."/>
            <person name="Liang J."/>
            <person name="Zhou Z."/>
            <person name="Hou R."/>
            <person name="Li X."/>
            <person name="Liu Y."/>
            <person name="Li H."/>
            <person name="Ning X."/>
            <person name="Lin Y."/>
            <person name="Zhao L."/>
            <person name="Xing Q."/>
            <person name="Dou J."/>
            <person name="Li Y."/>
            <person name="Mao J."/>
            <person name="Guo H."/>
            <person name="Dou H."/>
            <person name="Li T."/>
            <person name="Mu C."/>
            <person name="Jiang W."/>
            <person name="Fu Q."/>
            <person name="Fu X."/>
            <person name="Miao Y."/>
            <person name="Liu J."/>
            <person name="Yu Q."/>
            <person name="Li R."/>
            <person name="Liao H."/>
            <person name="Li X."/>
            <person name="Kong Y."/>
            <person name="Jiang Z."/>
            <person name="Chourrout D."/>
            <person name="Li R."/>
            <person name="Bao Z."/>
        </authorList>
    </citation>
    <scope>NUCLEOTIDE SEQUENCE [LARGE SCALE GENOMIC DNA]</scope>
    <source>
        <strain evidence="9 10">PY_sf001</strain>
    </source>
</reference>
<feature type="transmembrane region" description="Helical" evidence="7">
    <location>
        <begin position="161"/>
        <end position="181"/>
    </location>
</feature>
<dbReference type="PROSITE" id="PS50850">
    <property type="entry name" value="MFS"/>
    <property type="match status" value="1"/>
</dbReference>
<dbReference type="Pfam" id="PF07690">
    <property type="entry name" value="MFS_1"/>
    <property type="match status" value="1"/>
</dbReference>
<dbReference type="GO" id="GO:0016020">
    <property type="term" value="C:membrane"/>
    <property type="evidence" value="ECO:0007669"/>
    <property type="project" value="UniProtKB-SubCell"/>
</dbReference>
<evidence type="ECO:0000256" key="1">
    <source>
        <dbReference type="ARBA" id="ARBA00004141"/>
    </source>
</evidence>
<evidence type="ECO:0000256" key="2">
    <source>
        <dbReference type="ARBA" id="ARBA00022448"/>
    </source>
</evidence>
<dbReference type="InterPro" id="IPR020846">
    <property type="entry name" value="MFS_dom"/>
</dbReference>
<dbReference type="InterPro" id="IPR036259">
    <property type="entry name" value="MFS_trans_sf"/>
</dbReference>
<dbReference type="Gene3D" id="1.20.1250.20">
    <property type="entry name" value="MFS general substrate transporter like domains"/>
    <property type="match status" value="2"/>
</dbReference>
<feature type="transmembrane region" description="Helical" evidence="7">
    <location>
        <begin position="103"/>
        <end position="124"/>
    </location>
</feature>
<dbReference type="InterPro" id="IPR011701">
    <property type="entry name" value="MFS"/>
</dbReference>
<proteinExistence type="predicted"/>
<feature type="domain" description="Major facilitator superfamily (MFS) profile" evidence="8">
    <location>
        <begin position="66"/>
        <end position="647"/>
    </location>
</feature>
<feature type="transmembrane region" description="Helical" evidence="7">
    <location>
        <begin position="136"/>
        <end position="155"/>
    </location>
</feature>
<feature type="transmembrane region" description="Helical" evidence="7">
    <location>
        <begin position="590"/>
        <end position="609"/>
    </location>
</feature>
<keyword evidence="4 7" id="KW-1133">Transmembrane helix</keyword>
<keyword evidence="2" id="KW-0813">Transport</keyword>
<gene>
    <name evidence="9" type="ORF">KP79_PYT02147</name>
</gene>
<comment type="subcellular location">
    <subcellularLocation>
        <location evidence="1">Membrane</location>
        <topology evidence="1">Multi-pass membrane protein</topology>
    </subcellularLocation>
</comment>
<dbReference type="InterPro" id="IPR001958">
    <property type="entry name" value="Tet-R_TetA/multi-R_MdtG-like"/>
</dbReference>
<evidence type="ECO:0000313" key="10">
    <source>
        <dbReference type="Proteomes" id="UP000242188"/>
    </source>
</evidence>
<feature type="region of interest" description="Disordered" evidence="6">
    <location>
        <begin position="1"/>
        <end position="35"/>
    </location>
</feature>
<dbReference type="OrthoDB" id="440553at2759"/>
<feature type="compositionally biased region" description="Polar residues" evidence="6">
    <location>
        <begin position="9"/>
        <end position="22"/>
    </location>
</feature>
<feature type="transmembrane region" description="Helical" evidence="7">
    <location>
        <begin position="621"/>
        <end position="641"/>
    </location>
</feature>
<organism evidence="9 10">
    <name type="scientific">Mizuhopecten yessoensis</name>
    <name type="common">Japanese scallop</name>
    <name type="synonym">Patinopecten yessoensis</name>
    <dbReference type="NCBI Taxonomy" id="6573"/>
    <lineage>
        <taxon>Eukaryota</taxon>
        <taxon>Metazoa</taxon>
        <taxon>Spiralia</taxon>
        <taxon>Lophotrochozoa</taxon>
        <taxon>Mollusca</taxon>
        <taxon>Bivalvia</taxon>
        <taxon>Autobranchia</taxon>
        <taxon>Pteriomorphia</taxon>
        <taxon>Pectinida</taxon>
        <taxon>Pectinoidea</taxon>
        <taxon>Pectinidae</taxon>
        <taxon>Mizuhopecten</taxon>
    </lineage>
</organism>
<keyword evidence="10" id="KW-1185">Reference proteome</keyword>
<evidence type="ECO:0000256" key="5">
    <source>
        <dbReference type="ARBA" id="ARBA00023136"/>
    </source>
</evidence>
<feature type="transmembrane region" description="Helical" evidence="7">
    <location>
        <begin position="515"/>
        <end position="536"/>
    </location>
</feature>
<evidence type="ECO:0000256" key="7">
    <source>
        <dbReference type="SAM" id="Phobius"/>
    </source>
</evidence>
<feature type="transmembrane region" description="Helical" evidence="7">
    <location>
        <begin position="447"/>
        <end position="469"/>
    </location>
</feature>
<evidence type="ECO:0000313" key="9">
    <source>
        <dbReference type="EMBL" id="OWF41627.1"/>
    </source>
</evidence>
<dbReference type="CDD" id="cd17330">
    <property type="entry name" value="MFS_SLC46_TetA_like"/>
    <property type="match status" value="1"/>
</dbReference>
<keyword evidence="3 7" id="KW-0812">Transmembrane</keyword>
<name>A0A210PYR1_MIZYE</name>
<dbReference type="GO" id="GO:0022857">
    <property type="term" value="F:transmembrane transporter activity"/>
    <property type="evidence" value="ECO:0007669"/>
    <property type="project" value="InterPro"/>
</dbReference>
<feature type="transmembrane region" description="Helical" evidence="7">
    <location>
        <begin position="542"/>
        <end position="569"/>
    </location>
</feature>